<dbReference type="GO" id="GO:0005829">
    <property type="term" value="C:cytosol"/>
    <property type="evidence" value="ECO:0007669"/>
    <property type="project" value="UniProtKB-ARBA"/>
</dbReference>
<dbReference type="InterPro" id="IPR012336">
    <property type="entry name" value="Thioredoxin-like_fold"/>
</dbReference>
<keyword evidence="9 12" id="KW-0676">Redox-active center</keyword>
<dbReference type="InterPro" id="IPR036249">
    <property type="entry name" value="Thioredoxin-like_sf"/>
</dbReference>
<comment type="subunit">
    <text evidence="2">Homodimer.</text>
</comment>
<feature type="binding site" evidence="11">
    <location>
        <begin position="356"/>
        <end position="370"/>
    </location>
    <ligand>
        <name>NAD(+)</name>
        <dbReference type="ChEBI" id="CHEBI:57540"/>
    </ligand>
</feature>
<dbReference type="Gene3D" id="3.50.50.60">
    <property type="entry name" value="FAD/NAD(P)-binding domain"/>
    <property type="match status" value="2"/>
</dbReference>
<dbReference type="NCBIfam" id="TIGR03140">
    <property type="entry name" value="AhpF"/>
    <property type="match status" value="1"/>
</dbReference>
<organism evidence="15 16">
    <name type="scientific">Aquipseudomonas campi</name>
    <dbReference type="NCBI Taxonomy" id="2731681"/>
    <lineage>
        <taxon>Bacteria</taxon>
        <taxon>Pseudomonadati</taxon>
        <taxon>Pseudomonadota</taxon>
        <taxon>Gammaproteobacteria</taxon>
        <taxon>Pseudomonadales</taxon>
        <taxon>Pseudomonadaceae</taxon>
        <taxon>Aquipseudomonas</taxon>
    </lineage>
</organism>
<evidence type="ECO:0000256" key="4">
    <source>
        <dbReference type="ARBA" id="ARBA00022630"/>
    </source>
</evidence>
<dbReference type="SUPFAM" id="SSF51905">
    <property type="entry name" value="FAD/NAD(P)-binding domain"/>
    <property type="match status" value="1"/>
</dbReference>
<keyword evidence="6 15" id="KW-0560">Oxidoreductase</keyword>
<dbReference type="PANTHER" id="PTHR48105">
    <property type="entry name" value="THIOREDOXIN REDUCTASE 1-RELATED-RELATED"/>
    <property type="match status" value="1"/>
</dbReference>
<dbReference type="GO" id="GO:0102039">
    <property type="term" value="F:NADH-dependent peroxiredoxin activity"/>
    <property type="evidence" value="ECO:0007669"/>
    <property type="project" value="InterPro"/>
</dbReference>
<feature type="binding site" evidence="11">
    <location>
        <begin position="213"/>
        <end position="228"/>
    </location>
    <ligand>
        <name>FAD</name>
        <dbReference type="ChEBI" id="CHEBI:57692"/>
    </ligand>
</feature>
<feature type="disulfide bond" description="Redox-active" evidence="12">
    <location>
        <begin position="344"/>
        <end position="347"/>
    </location>
</feature>
<dbReference type="Pfam" id="PF07992">
    <property type="entry name" value="Pyr_redox_2"/>
    <property type="match status" value="1"/>
</dbReference>
<dbReference type="InterPro" id="IPR023753">
    <property type="entry name" value="FAD/NAD-binding_dom"/>
</dbReference>
<sequence>MLDATLKTQLKAYLEKVTQPFEIVASLDDGEKSQELLGLLQDIVGLTDKITLKTDGNDARRPSFALVRPGADIGVSFAGIPMGHEFTSLVLALLQVGGHPSKLDADTIAQIQAIEGKFEFETYFSLSCQNCPDVVQALNLMAVLNPNIRNVSIDGALFQEEVERRQVMAVPSIYLNGEVFASGRMEVKEILAKIDTGAANRDAEKMSAKAAFDVLIIGGGPAGAAAAIYAARKGIRTGVAAERFGGQVLDTMAIENFISVQETEGPKLARALEEHVKQYEVDIMNLQRASALIPASSEGGLHEVKFDSGASLKAKTVILSTGARWREMNVPGEQEYRNKGVAYCPHCDGPLFKGKRVAVIGGGNSGVEAAIDLAGIVAQVTLIEFDSQLRADAVLQKKLHSLPNVKVITSALTTEVKGDGQKVSGLVYKDRNSDELHSVELEGIFVQIGLLPNSDWLKGVVELTPRGEIIVDAKGGTNIPGVFAAGDVTTVPYKQIVIAMGEGSKASLSAFDHLIRQS</sequence>
<dbReference type="GO" id="GO:0050660">
    <property type="term" value="F:flavin adenine dinucleotide binding"/>
    <property type="evidence" value="ECO:0007669"/>
    <property type="project" value="InterPro"/>
</dbReference>
<evidence type="ECO:0000256" key="10">
    <source>
        <dbReference type="ARBA" id="ARBA00024806"/>
    </source>
</evidence>
<keyword evidence="7 11" id="KW-0520">NAD</keyword>
<dbReference type="GO" id="GO:0051287">
    <property type="term" value="F:NAD binding"/>
    <property type="evidence" value="ECO:0007669"/>
    <property type="project" value="InterPro"/>
</dbReference>
<dbReference type="KEGG" id="pcam:HNE05_12340"/>
<evidence type="ECO:0000256" key="11">
    <source>
        <dbReference type="PIRSR" id="PIRSR000238-1"/>
    </source>
</evidence>
<dbReference type="GO" id="GO:0000302">
    <property type="term" value="P:response to reactive oxygen species"/>
    <property type="evidence" value="ECO:0007669"/>
    <property type="project" value="InterPro"/>
</dbReference>
<evidence type="ECO:0000259" key="14">
    <source>
        <dbReference type="Pfam" id="PF13192"/>
    </source>
</evidence>
<feature type="domain" description="Thioredoxin-like fold" evidence="14">
    <location>
        <begin position="124"/>
        <end position="193"/>
    </location>
</feature>
<reference evidence="15" key="1">
    <citation type="submission" date="2020-07" db="EMBL/GenBank/DDBJ databases">
        <title>Nitrate ammonifying Pseudomonas campi sp. nov. isolated from German agricultural grassland.</title>
        <authorList>
            <person name="Timsy T."/>
            <person name="Ulrich A."/>
            <person name="Spanner T."/>
            <person name="Foesel B."/>
            <person name="Kolb S."/>
            <person name="Horn M.A."/>
            <person name="Behrendt U."/>
        </authorList>
    </citation>
    <scope>NUCLEOTIDE SEQUENCE</scope>
    <source>
        <strain evidence="15">S1-A32-2</strain>
    </source>
</reference>
<dbReference type="Pfam" id="PF13192">
    <property type="entry name" value="Thioredoxin_3"/>
    <property type="match status" value="1"/>
</dbReference>
<accession>A0A6M8FIG8</accession>
<keyword evidence="4" id="KW-0285">Flavoprotein</keyword>
<evidence type="ECO:0000256" key="9">
    <source>
        <dbReference type="ARBA" id="ARBA00023284"/>
    </source>
</evidence>
<dbReference type="InterPro" id="IPR044142">
    <property type="entry name" value="AhpF_NTD_N"/>
</dbReference>
<evidence type="ECO:0000256" key="2">
    <source>
        <dbReference type="ARBA" id="ARBA00011738"/>
    </source>
</evidence>
<dbReference type="CDD" id="cd03026">
    <property type="entry name" value="AhpF_NTD_C"/>
    <property type="match status" value="1"/>
</dbReference>
<name>A0A6M8FIG8_9GAMM</name>
<dbReference type="InterPro" id="IPR036188">
    <property type="entry name" value="FAD/NAD-bd_sf"/>
</dbReference>
<dbReference type="Proteomes" id="UP000501379">
    <property type="component" value="Chromosome"/>
</dbReference>
<evidence type="ECO:0000256" key="8">
    <source>
        <dbReference type="ARBA" id="ARBA00023157"/>
    </source>
</evidence>
<evidence type="ECO:0000313" key="15">
    <source>
        <dbReference type="EMBL" id="QKE64102.1"/>
    </source>
</evidence>
<evidence type="ECO:0000256" key="3">
    <source>
        <dbReference type="ARBA" id="ARBA00020059"/>
    </source>
</evidence>
<feature type="binding site" evidence="11">
    <location>
        <begin position="477"/>
        <end position="487"/>
    </location>
    <ligand>
        <name>FAD</name>
        <dbReference type="ChEBI" id="CHEBI:57692"/>
    </ligand>
</feature>
<dbReference type="PIRSF" id="PIRSF000238">
    <property type="entry name" value="AhpF"/>
    <property type="match status" value="1"/>
</dbReference>
<dbReference type="FunFam" id="3.50.50.60:FF:000007">
    <property type="entry name" value="Alkyl hydroperoxide reductase, F subunit"/>
    <property type="match status" value="1"/>
</dbReference>
<proteinExistence type="inferred from homology"/>
<dbReference type="PROSITE" id="PS00573">
    <property type="entry name" value="PYRIDINE_REDOX_2"/>
    <property type="match status" value="1"/>
</dbReference>
<dbReference type="AlphaFoldDB" id="A0A6M8FIG8"/>
<dbReference type="InterPro" id="IPR008255">
    <property type="entry name" value="Pyr_nucl-diS_OxRdtase_2_AS"/>
</dbReference>
<gene>
    <name evidence="15" type="primary">ahpF</name>
    <name evidence="15" type="ORF">HNE05_12340</name>
</gene>
<dbReference type="PRINTS" id="PR00469">
    <property type="entry name" value="PNDRDTASEII"/>
</dbReference>
<dbReference type="InterPro" id="IPR050097">
    <property type="entry name" value="Ferredoxin-NADP_redctase_2"/>
</dbReference>
<evidence type="ECO:0000313" key="16">
    <source>
        <dbReference type="Proteomes" id="UP000501379"/>
    </source>
</evidence>
<keyword evidence="8 12" id="KW-1015">Disulfide bond</keyword>
<keyword evidence="16" id="KW-1185">Reference proteome</keyword>
<evidence type="ECO:0000256" key="7">
    <source>
        <dbReference type="ARBA" id="ARBA00023027"/>
    </source>
</evidence>
<dbReference type="CDD" id="cd02974">
    <property type="entry name" value="AhpF_NTD_N"/>
    <property type="match status" value="1"/>
</dbReference>
<dbReference type="SUPFAM" id="SSF52833">
    <property type="entry name" value="Thioredoxin-like"/>
    <property type="match status" value="2"/>
</dbReference>
<dbReference type="PRINTS" id="PR00368">
    <property type="entry name" value="FADPNR"/>
</dbReference>
<evidence type="ECO:0000256" key="5">
    <source>
        <dbReference type="ARBA" id="ARBA00022827"/>
    </source>
</evidence>
<keyword evidence="5 11" id="KW-0274">FAD</keyword>
<evidence type="ECO:0000256" key="1">
    <source>
        <dbReference type="ARBA" id="ARBA00009333"/>
    </source>
</evidence>
<dbReference type="Gene3D" id="3.40.30.80">
    <property type="match status" value="1"/>
</dbReference>
<dbReference type="InterPro" id="IPR044141">
    <property type="entry name" value="AhpF_NTD_C"/>
</dbReference>
<comment type="cofactor">
    <cofactor evidence="11">
        <name>FAD</name>
        <dbReference type="ChEBI" id="CHEBI:57692"/>
    </cofactor>
    <text evidence="11">Binds 1 FAD per subunit.</text>
</comment>
<dbReference type="EMBL" id="CP053697">
    <property type="protein sequence ID" value="QKE64102.1"/>
    <property type="molecule type" value="Genomic_DNA"/>
</dbReference>
<comment type="function">
    <text evidence="10">Serves to protect the cell against DNA damage by alkyl hydroperoxides. It can use either NADH or NADPH as electron donor for direct reduction of redox dyes or of alkyl hydroperoxides when combined with the AhpC protein.</text>
</comment>
<dbReference type="GO" id="GO:0016668">
    <property type="term" value="F:oxidoreductase activity, acting on a sulfur group of donors, NAD(P) as acceptor"/>
    <property type="evidence" value="ECO:0007669"/>
    <property type="project" value="UniProtKB-ARBA"/>
</dbReference>
<dbReference type="PROSITE" id="PS51354">
    <property type="entry name" value="GLUTAREDOXIN_2"/>
    <property type="match status" value="1"/>
</dbReference>
<dbReference type="GO" id="GO:0032991">
    <property type="term" value="C:protein-containing complex"/>
    <property type="evidence" value="ECO:0007669"/>
    <property type="project" value="UniProtKB-ARBA"/>
</dbReference>
<comment type="similarity">
    <text evidence="1">Belongs to the class-II pyridine nucleotide-disulfide oxidoreductase family.</text>
</comment>
<feature type="domain" description="FAD/NAD(P)-binding" evidence="13">
    <location>
        <begin position="212"/>
        <end position="503"/>
    </location>
</feature>
<evidence type="ECO:0000256" key="6">
    <source>
        <dbReference type="ARBA" id="ARBA00023002"/>
    </source>
</evidence>
<dbReference type="RefSeq" id="WP_173208716.1">
    <property type="nucleotide sequence ID" value="NZ_CP053697.2"/>
</dbReference>
<protein>
    <recommendedName>
        <fullName evidence="3">Alkyl hydroperoxide reductase subunit F</fullName>
    </recommendedName>
</protein>
<dbReference type="InterPro" id="IPR012081">
    <property type="entry name" value="Alkyl_hydroperoxide_Rdtase_suF"/>
</dbReference>
<evidence type="ECO:0000259" key="13">
    <source>
        <dbReference type="Pfam" id="PF07992"/>
    </source>
</evidence>
<evidence type="ECO:0000256" key="12">
    <source>
        <dbReference type="PIRSR" id="PIRSR000238-2"/>
    </source>
</evidence>
<keyword evidence="11" id="KW-0521">NADP</keyword>